<gene>
    <name evidence="1" type="ORF">BpHYR1_009202</name>
</gene>
<reference evidence="1 2" key="1">
    <citation type="journal article" date="2018" name="Sci. Rep.">
        <title>Genomic signatures of local adaptation to the degree of environmental predictability in rotifers.</title>
        <authorList>
            <person name="Franch-Gras L."/>
            <person name="Hahn C."/>
            <person name="Garcia-Roger E.M."/>
            <person name="Carmona M.J."/>
            <person name="Serra M."/>
            <person name="Gomez A."/>
        </authorList>
    </citation>
    <scope>NUCLEOTIDE SEQUENCE [LARGE SCALE GENOMIC DNA]</scope>
    <source>
        <strain evidence="1">HYR1</strain>
    </source>
</reference>
<keyword evidence="2" id="KW-1185">Reference proteome</keyword>
<proteinExistence type="predicted"/>
<dbReference type="EMBL" id="REGN01011759">
    <property type="protein sequence ID" value="RMZ96944.1"/>
    <property type="molecule type" value="Genomic_DNA"/>
</dbReference>
<accession>A0A3M7PDY1</accession>
<name>A0A3M7PDY1_BRAPC</name>
<sequence>MDQRALYQLRNLVYRDLLSNDSIFCHHSFPSRQFKSVLPKVQEMQNVHAILEVDFRPQIRNLLM</sequence>
<organism evidence="1 2">
    <name type="scientific">Brachionus plicatilis</name>
    <name type="common">Marine rotifer</name>
    <name type="synonym">Brachionus muelleri</name>
    <dbReference type="NCBI Taxonomy" id="10195"/>
    <lineage>
        <taxon>Eukaryota</taxon>
        <taxon>Metazoa</taxon>
        <taxon>Spiralia</taxon>
        <taxon>Gnathifera</taxon>
        <taxon>Rotifera</taxon>
        <taxon>Eurotatoria</taxon>
        <taxon>Monogononta</taxon>
        <taxon>Pseudotrocha</taxon>
        <taxon>Ploima</taxon>
        <taxon>Brachionidae</taxon>
        <taxon>Brachionus</taxon>
    </lineage>
</organism>
<protein>
    <submittedName>
        <fullName evidence="1">Uncharacterized protein</fullName>
    </submittedName>
</protein>
<dbReference type="AlphaFoldDB" id="A0A3M7PDY1"/>
<comment type="caution">
    <text evidence="1">The sequence shown here is derived from an EMBL/GenBank/DDBJ whole genome shotgun (WGS) entry which is preliminary data.</text>
</comment>
<evidence type="ECO:0000313" key="1">
    <source>
        <dbReference type="EMBL" id="RMZ96944.1"/>
    </source>
</evidence>
<dbReference type="Proteomes" id="UP000276133">
    <property type="component" value="Unassembled WGS sequence"/>
</dbReference>
<evidence type="ECO:0000313" key="2">
    <source>
        <dbReference type="Proteomes" id="UP000276133"/>
    </source>
</evidence>